<evidence type="ECO:0000256" key="5">
    <source>
        <dbReference type="SAM" id="SignalP"/>
    </source>
</evidence>
<dbReference type="RefSeq" id="WP_246375034.1">
    <property type="nucleotide sequence ID" value="NZ_JACICC010000008.1"/>
</dbReference>
<dbReference type="PANTHER" id="PTHR47151">
    <property type="entry name" value="LEU/ILE/VAL-BINDING ABC TRANSPORTER SUBUNIT"/>
    <property type="match status" value="1"/>
</dbReference>
<dbReference type="Pfam" id="PF13458">
    <property type="entry name" value="Peripla_BP_6"/>
    <property type="match status" value="1"/>
</dbReference>
<dbReference type="InterPro" id="IPR028082">
    <property type="entry name" value="Peripla_BP_I"/>
</dbReference>
<dbReference type="AlphaFoldDB" id="A0A7W5Z5Y3"/>
<keyword evidence="4" id="KW-0029">Amino-acid transport</keyword>
<accession>A0A7W5Z5Y3</accession>
<dbReference type="SUPFAM" id="SSF53822">
    <property type="entry name" value="Periplasmic binding protein-like I"/>
    <property type="match status" value="1"/>
</dbReference>
<dbReference type="InterPro" id="IPR028081">
    <property type="entry name" value="Leu-bd"/>
</dbReference>
<name>A0A7W5Z5Y3_9HYPH</name>
<comment type="caution">
    <text evidence="7">The sequence shown here is derived from an EMBL/GenBank/DDBJ whole genome shotgun (WGS) entry which is preliminary data.</text>
</comment>
<keyword evidence="3 5" id="KW-0732">Signal</keyword>
<evidence type="ECO:0000256" key="3">
    <source>
        <dbReference type="ARBA" id="ARBA00022729"/>
    </source>
</evidence>
<feature type="domain" description="Leucine-binding protein" evidence="6">
    <location>
        <begin position="39"/>
        <end position="371"/>
    </location>
</feature>
<dbReference type="EMBL" id="JACICC010000008">
    <property type="protein sequence ID" value="MBB3810775.1"/>
    <property type="molecule type" value="Genomic_DNA"/>
</dbReference>
<proteinExistence type="inferred from homology"/>
<dbReference type="Gene3D" id="3.40.50.2300">
    <property type="match status" value="2"/>
</dbReference>
<keyword evidence="8" id="KW-1185">Reference proteome</keyword>
<evidence type="ECO:0000259" key="6">
    <source>
        <dbReference type="Pfam" id="PF13458"/>
    </source>
</evidence>
<sequence length="378" mass="39755">MKLNKNFFSMKGRSGKFLAGVAVLAMLTGASAARADVDIALGIPATGGQIAALGAQARLGAETAVAAINAQGGINGEKINLQIVDDQCDPKNAVSAANQVVSRGIKFVLGHLCSGASIAASDVYNDEGVLALTASATAPELTERGYPLIFRANGRDDQQGVVGGKFVADKFKDKRIAIIDDRQVYGQGLAREAGKVLTEAGIKPVYVGTVNAGERDYSALVSRLKSENIDIVYFGGYHTELGLIVRQARQAGLNTRFIGADGLAANEFWSVAGDGGAGTLFTFSASAKDLPSAQEAYAELRKGGEPDNFAFYYYAAVQTLAKAIAEAGQDPEKVAEALKAGSFDTIVGTFRFDDKGDLVDPDYVIFEWNDGTYAPTKL</sequence>
<protein>
    <submittedName>
        <fullName evidence="7">Branched-chain amino acid transport system substrate-binding protein</fullName>
    </submittedName>
</protein>
<comment type="similarity">
    <text evidence="1">Belongs to the leucine-binding protein family.</text>
</comment>
<keyword evidence="2" id="KW-0813">Transport</keyword>
<evidence type="ECO:0000256" key="4">
    <source>
        <dbReference type="ARBA" id="ARBA00022970"/>
    </source>
</evidence>
<reference evidence="7 8" key="1">
    <citation type="submission" date="2020-08" db="EMBL/GenBank/DDBJ databases">
        <title>Genomic Encyclopedia of Type Strains, Phase IV (KMG-IV): sequencing the most valuable type-strain genomes for metagenomic binning, comparative biology and taxonomic classification.</title>
        <authorList>
            <person name="Goeker M."/>
        </authorList>
    </citation>
    <scope>NUCLEOTIDE SEQUENCE [LARGE SCALE GENOMIC DNA]</scope>
    <source>
        <strain evidence="7 8">DSM 28760</strain>
    </source>
</reference>
<dbReference type="CDD" id="cd06342">
    <property type="entry name" value="PBP1_ABC_LIVBP-like"/>
    <property type="match status" value="1"/>
</dbReference>
<organism evidence="7 8">
    <name type="scientific">Pseudochelatococcus contaminans</name>
    <dbReference type="NCBI Taxonomy" id="1538103"/>
    <lineage>
        <taxon>Bacteria</taxon>
        <taxon>Pseudomonadati</taxon>
        <taxon>Pseudomonadota</taxon>
        <taxon>Alphaproteobacteria</taxon>
        <taxon>Hyphomicrobiales</taxon>
        <taxon>Chelatococcaceae</taxon>
        <taxon>Pseudochelatococcus</taxon>
    </lineage>
</organism>
<evidence type="ECO:0000313" key="7">
    <source>
        <dbReference type="EMBL" id="MBB3810775.1"/>
    </source>
</evidence>
<dbReference type="PRINTS" id="PR00337">
    <property type="entry name" value="LEUILEVALBP"/>
</dbReference>
<dbReference type="Proteomes" id="UP000537592">
    <property type="component" value="Unassembled WGS sequence"/>
</dbReference>
<dbReference type="PANTHER" id="PTHR47151:SF3">
    <property type="entry name" value="LEUCINE-SPECIFIC-BINDING PROTEIN"/>
    <property type="match status" value="1"/>
</dbReference>
<dbReference type="GO" id="GO:0006865">
    <property type="term" value="P:amino acid transport"/>
    <property type="evidence" value="ECO:0007669"/>
    <property type="project" value="UniProtKB-KW"/>
</dbReference>
<evidence type="ECO:0000313" key="8">
    <source>
        <dbReference type="Proteomes" id="UP000537592"/>
    </source>
</evidence>
<feature type="chain" id="PRO_5030652123" evidence="5">
    <location>
        <begin position="36"/>
        <end position="378"/>
    </location>
</feature>
<evidence type="ECO:0000256" key="1">
    <source>
        <dbReference type="ARBA" id="ARBA00010062"/>
    </source>
</evidence>
<gene>
    <name evidence="7" type="ORF">FHS81_002881</name>
</gene>
<dbReference type="InterPro" id="IPR000709">
    <property type="entry name" value="Leu_Ile_Val-bd"/>
</dbReference>
<feature type="signal peptide" evidence="5">
    <location>
        <begin position="1"/>
        <end position="35"/>
    </location>
</feature>
<evidence type="ECO:0000256" key="2">
    <source>
        <dbReference type="ARBA" id="ARBA00022448"/>
    </source>
</evidence>